<gene>
    <name evidence="1" type="ORF">SAMN04487936_102108</name>
</gene>
<evidence type="ECO:0000313" key="1">
    <source>
        <dbReference type="EMBL" id="SFJ42408.1"/>
    </source>
</evidence>
<sequence>MERRMAVEKILTVLEPFEYEKGNTECSCHEIVQLQYGDYLQILEDPFYVENTGWYIAVRINEGNPFYMSIPFIDEKYDERMLYTKLDLDLAINYHEYRVEQSLIAKNKEDFFLHKEKLDSLTNIHPKMCSFK</sequence>
<reference evidence="2" key="1">
    <citation type="submission" date="2016-10" db="EMBL/GenBank/DDBJ databases">
        <authorList>
            <person name="Varghese N."/>
            <person name="Submissions S."/>
        </authorList>
    </citation>
    <scope>NUCLEOTIDE SEQUENCE [LARGE SCALE GENOMIC DNA]</scope>
    <source>
        <strain evidence="2">CGMCC 1.3704</strain>
    </source>
</reference>
<dbReference type="EMBL" id="FOSB01000002">
    <property type="protein sequence ID" value="SFJ42408.1"/>
    <property type="molecule type" value="Genomic_DNA"/>
</dbReference>
<organism evidence="1 2">
    <name type="scientific">Halobacillus dabanensis</name>
    <dbReference type="NCBI Taxonomy" id="240302"/>
    <lineage>
        <taxon>Bacteria</taxon>
        <taxon>Bacillati</taxon>
        <taxon>Bacillota</taxon>
        <taxon>Bacilli</taxon>
        <taxon>Bacillales</taxon>
        <taxon>Bacillaceae</taxon>
        <taxon>Halobacillus</taxon>
    </lineage>
</organism>
<keyword evidence="2" id="KW-1185">Reference proteome</keyword>
<proteinExistence type="predicted"/>
<dbReference type="AlphaFoldDB" id="A0A1I3R7V3"/>
<evidence type="ECO:0000313" key="2">
    <source>
        <dbReference type="Proteomes" id="UP000183557"/>
    </source>
</evidence>
<accession>A0A1I3R7V3</accession>
<protein>
    <submittedName>
        <fullName evidence="1">Uncharacterized protein</fullName>
    </submittedName>
</protein>
<name>A0A1I3R7V3_HALDA</name>
<dbReference type="Proteomes" id="UP000183557">
    <property type="component" value="Unassembled WGS sequence"/>
</dbReference>